<reference evidence="1" key="1">
    <citation type="submission" date="2018-04" db="EMBL/GenBank/DDBJ databases">
        <title>WGS assembly of Panicum hallii.</title>
        <authorList>
            <person name="Lovell J."/>
            <person name="Jenkins J."/>
            <person name="Lowry D."/>
            <person name="Mamidi S."/>
            <person name="Sreedasyam A."/>
            <person name="Weng X."/>
            <person name="Barry K."/>
            <person name="Bonette J."/>
            <person name="Campitelli B."/>
            <person name="Daum C."/>
            <person name="Gordon S."/>
            <person name="Gould B."/>
            <person name="Lipzen A."/>
            <person name="Macqueen A."/>
            <person name="Palacio-Mejia J."/>
            <person name="Plott C."/>
            <person name="Shakirov E."/>
            <person name="Shu S."/>
            <person name="Yoshinaga Y."/>
            <person name="Zane M."/>
            <person name="Rokhsar D."/>
            <person name="Grimwood J."/>
            <person name="Schmutz J."/>
            <person name="Juenger T."/>
        </authorList>
    </citation>
    <scope>NUCLEOTIDE SEQUENCE [LARGE SCALE GENOMIC DNA]</scope>
    <source>
        <strain evidence="1">FIL2</strain>
    </source>
</reference>
<sequence>MMRTRLGSYVFGSFCSPITSAALRLVTRIRSGWPWTFLAPPARTHPPAKYAAASDLKEMVVLGYSRGSLK</sequence>
<proteinExistence type="predicted"/>
<accession>A0A2S3HC72</accession>
<dbReference type="Proteomes" id="UP000243499">
    <property type="component" value="Chromosome 3"/>
</dbReference>
<name>A0A2S3HC72_9POAL</name>
<protein>
    <submittedName>
        <fullName evidence="1">Uncharacterized protein</fullName>
    </submittedName>
</protein>
<dbReference type="Gramene" id="PAN19627">
    <property type="protein sequence ID" value="PAN19627"/>
    <property type="gene ID" value="PAHAL_3G286700"/>
</dbReference>
<organism evidence="1">
    <name type="scientific">Panicum hallii</name>
    <dbReference type="NCBI Taxonomy" id="206008"/>
    <lineage>
        <taxon>Eukaryota</taxon>
        <taxon>Viridiplantae</taxon>
        <taxon>Streptophyta</taxon>
        <taxon>Embryophyta</taxon>
        <taxon>Tracheophyta</taxon>
        <taxon>Spermatophyta</taxon>
        <taxon>Magnoliopsida</taxon>
        <taxon>Liliopsida</taxon>
        <taxon>Poales</taxon>
        <taxon>Poaceae</taxon>
        <taxon>PACMAD clade</taxon>
        <taxon>Panicoideae</taxon>
        <taxon>Panicodae</taxon>
        <taxon>Paniceae</taxon>
        <taxon>Panicinae</taxon>
        <taxon>Panicum</taxon>
        <taxon>Panicum sect. Panicum</taxon>
    </lineage>
</organism>
<dbReference type="AlphaFoldDB" id="A0A2S3HC72"/>
<gene>
    <name evidence="1" type="ORF">PAHAL_3G286700</name>
</gene>
<dbReference type="EMBL" id="CM008048">
    <property type="protein sequence ID" value="PAN19627.1"/>
    <property type="molecule type" value="Genomic_DNA"/>
</dbReference>
<evidence type="ECO:0000313" key="1">
    <source>
        <dbReference type="EMBL" id="PAN19627.1"/>
    </source>
</evidence>